<sequence>MKKFLAFVAVIIVIYSIYIDLNFGTIPAISHASEVKENTKPSTAKKASSYKEIIIKPGDTVLSVVEEVNKIPLSVSIDKVINDFIQLNNGIKPEEIQIGQIYKIPLY</sequence>
<dbReference type="PROSITE" id="PS51782">
    <property type="entry name" value="LYSM"/>
    <property type="match status" value="1"/>
</dbReference>
<dbReference type="InterPro" id="IPR018392">
    <property type="entry name" value="LysM"/>
</dbReference>
<dbReference type="CDD" id="cd00118">
    <property type="entry name" value="LysM"/>
    <property type="match status" value="1"/>
</dbReference>
<dbReference type="AlphaFoldDB" id="A0AAW6STI7"/>
<feature type="domain" description="LysM" evidence="1">
    <location>
        <begin position="51"/>
        <end position="104"/>
    </location>
</feature>
<dbReference type="RefSeq" id="WP_280615883.1">
    <property type="nucleotide sequence ID" value="NZ_JAROYP010000002.1"/>
</dbReference>
<dbReference type="InterPro" id="IPR036779">
    <property type="entry name" value="LysM_dom_sf"/>
</dbReference>
<dbReference type="Proteomes" id="UP001159179">
    <property type="component" value="Unassembled WGS sequence"/>
</dbReference>
<accession>A0AAW6STI7</accession>
<dbReference type="EMBL" id="JAROYP010000002">
    <property type="protein sequence ID" value="MDH5160141.1"/>
    <property type="molecule type" value="Genomic_DNA"/>
</dbReference>
<reference evidence="2" key="1">
    <citation type="submission" date="2023-03" db="EMBL/GenBank/DDBJ databases">
        <title>Bacterial isolates from washroom surfaces on a university campus.</title>
        <authorList>
            <person name="Holman D.B."/>
            <person name="Gzyl K.E."/>
            <person name="Taheri A.E."/>
        </authorList>
    </citation>
    <scope>NUCLEOTIDE SEQUENCE</scope>
    <source>
        <strain evidence="2">RD03</strain>
    </source>
</reference>
<evidence type="ECO:0000259" key="1">
    <source>
        <dbReference type="PROSITE" id="PS51782"/>
    </source>
</evidence>
<protein>
    <submittedName>
        <fullName evidence="2">LysM domain-containing protein</fullName>
    </submittedName>
</protein>
<dbReference type="Gene3D" id="3.10.350.10">
    <property type="entry name" value="LysM domain"/>
    <property type="match status" value="1"/>
</dbReference>
<name>A0AAW6STI7_9BACI</name>
<gene>
    <name evidence="2" type="ORF">P5X88_04275</name>
</gene>
<evidence type="ECO:0000313" key="3">
    <source>
        <dbReference type="Proteomes" id="UP001159179"/>
    </source>
</evidence>
<proteinExistence type="predicted"/>
<organism evidence="2 3">
    <name type="scientific">Heyndrickxia oleronia</name>
    <dbReference type="NCBI Taxonomy" id="38875"/>
    <lineage>
        <taxon>Bacteria</taxon>
        <taxon>Bacillati</taxon>
        <taxon>Bacillota</taxon>
        <taxon>Bacilli</taxon>
        <taxon>Bacillales</taxon>
        <taxon>Bacillaceae</taxon>
        <taxon>Heyndrickxia</taxon>
    </lineage>
</organism>
<comment type="caution">
    <text evidence="2">The sequence shown here is derived from an EMBL/GenBank/DDBJ whole genome shotgun (WGS) entry which is preliminary data.</text>
</comment>
<evidence type="ECO:0000313" key="2">
    <source>
        <dbReference type="EMBL" id="MDH5160141.1"/>
    </source>
</evidence>